<dbReference type="InterPro" id="IPR051159">
    <property type="entry name" value="Hexapeptide_acetyltransf"/>
</dbReference>
<protein>
    <submittedName>
        <fullName evidence="6">Maltose O-acetyltransferase</fullName>
        <ecNumber evidence="6">2.3.1.79</ecNumber>
    </submittedName>
</protein>
<name>A0A2K8KMD5_9GAMM</name>
<sequence>MARSDDWQRMVRGEPYCSLAPDLLQQRELIRQRSAQFNRAPSKGHLKRLFEQFESVGEQCFIEAGLFVDYGSQMTLGRAVYINAHCVFLDSAPIRIDDEVLIGPAAQFYTAQHALDAEARAKGLMWAEPIHIKTRAWIGGGAIILPGITIGVGAVVAAGSVVTRDVADGALVKGNPAR</sequence>
<evidence type="ECO:0000256" key="4">
    <source>
        <dbReference type="ARBA" id="ARBA00023315"/>
    </source>
</evidence>
<evidence type="ECO:0000259" key="5">
    <source>
        <dbReference type="SMART" id="SM01266"/>
    </source>
</evidence>
<dbReference type="Gene3D" id="2.160.10.10">
    <property type="entry name" value="Hexapeptide repeat proteins"/>
    <property type="match status" value="1"/>
</dbReference>
<dbReference type="AlphaFoldDB" id="A0A2K8KMD5"/>
<dbReference type="KEGG" id="rfo:REIFOR_00852"/>
<dbReference type="InterPro" id="IPR001451">
    <property type="entry name" value="Hexapep"/>
</dbReference>
<dbReference type="CDD" id="cd03357">
    <property type="entry name" value="LbH_MAT_GAT"/>
    <property type="match status" value="1"/>
</dbReference>
<dbReference type="InterPro" id="IPR024688">
    <property type="entry name" value="Mac_dom"/>
</dbReference>
<dbReference type="InterPro" id="IPR011004">
    <property type="entry name" value="Trimer_LpxA-like_sf"/>
</dbReference>
<dbReference type="Pfam" id="PF14602">
    <property type="entry name" value="Hexapep_2"/>
    <property type="match status" value="1"/>
</dbReference>
<evidence type="ECO:0000313" key="6">
    <source>
        <dbReference type="EMBL" id="ATX76020.1"/>
    </source>
</evidence>
<keyword evidence="7" id="KW-1185">Reference proteome</keyword>
<dbReference type="EMBL" id="CP011797">
    <property type="protein sequence ID" value="ATX76020.1"/>
    <property type="molecule type" value="Genomic_DNA"/>
</dbReference>
<dbReference type="PANTHER" id="PTHR23416:SF23">
    <property type="entry name" value="ACETYLTRANSFERASE C18B11.09C-RELATED"/>
    <property type="match status" value="1"/>
</dbReference>
<dbReference type="PANTHER" id="PTHR23416">
    <property type="entry name" value="SIALIC ACID SYNTHASE-RELATED"/>
    <property type="match status" value="1"/>
</dbReference>
<dbReference type="RefSeq" id="WP_287418584.1">
    <property type="nucleotide sequence ID" value="NZ_CP011797.1"/>
</dbReference>
<accession>A0A2K8KMD5</accession>
<organism evidence="6 7">
    <name type="scientific">Reinekea forsetii</name>
    <dbReference type="NCBI Taxonomy" id="1336806"/>
    <lineage>
        <taxon>Bacteria</taxon>
        <taxon>Pseudomonadati</taxon>
        <taxon>Pseudomonadota</taxon>
        <taxon>Gammaproteobacteria</taxon>
        <taxon>Oceanospirillales</taxon>
        <taxon>Saccharospirillaceae</taxon>
        <taxon>Reinekea</taxon>
    </lineage>
</organism>
<gene>
    <name evidence="6" type="ORF">REIFOR_00852</name>
</gene>
<dbReference type="SUPFAM" id="SSF51161">
    <property type="entry name" value="Trimeric LpxA-like enzymes"/>
    <property type="match status" value="1"/>
</dbReference>
<evidence type="ECO:0000256" key="1">
    <source>
        <dbReference type="ARBA" id="ARBA00007274"/>
    </source>
</evidence>
<feature type="domain" description="Maltose/galactoside acetyltransferase" evidence="5">
    <location>
        <begin position="7"/>
        <end position="58"/>
    </location>
</feature>
<dbReference type="GO" id="GO:0008925">
    <property type="term" value="F:maltose O-acetyltransferase activity"/>
    <property type="evidence" value="ECO:0007669"/>
    <property type="project" value="UniProtKB-EC"/>
</dbReference>
<evidence type="ECO:0000256" key="2">
    <source>
        <dbReference type="ARBA" id="ARBA00022679"/>
    </source>
</evidence>
<comment type="similarity">
    <text evidence="1">Belongs to the transferase hexapeptide repeat family.</text>
</comment>
<evidence type="ECO:0000313" key="7">
    <source>
        <dbReference type="Proteomes" id="UP000229757"/>
    </source>
</evidence>
<evidence type="ECO:0000256" key="3">
    <source>
        <dbReference type="ARBA" id="ARBA00022737"/>
    </source>
</evidence>
<proteinExistence type="inferred from homology"/>
<dbReference type="PROSITE" id="PS00101">
    <property type="entry name" value="HEXAPEP_TRANSFERASES"/>
    <property type="match status" value="1"/>
</dbReference>
<dbReference type="InterPro" id="IPR018357">
    <property type="entry name" value="Hexapep_transf_CS"/>
</dbReference>
<keyword evidence="4 6" id="KW-0012">Acyltransferase</keyword>
<dbReference type="EC" id="2.3.1.79" evidence="6"/>
<keyword evidence="3" id="KW-0677">Repeat</keyword>
<dbReference type="Pfam" id="PF12464">
    <property type="entry name" value="Mac"/>
    <property type="match status" value="1"/>
</dbReference>
<dbReference type="SMART" id="SM01266">
    <property type="entry name" value="Mac"/>
    <property type="match status" value="1"/>
</dbReference>
<dbReference type="Proteomes" id="UP000229757">
    <property type="component" value="Chromosome"/>
</dbReference>
<reference evidence="6 7" key="1">
    <citation type="journal article" date="2017" name="Environ. Microbiol.">
        <title>Genomic and physiological analyses of 'Reinekea forsetii' reveal a versatile opportunistic lifestyle during spring algae blooms.</title>
        <authorList>
            <person name="Avci B."/>
            <person name="Hahnke R.L."/>
            <person name="Chafee M."/>
            <person name="Fischer T."/>
            <person name="Gruber-Vodicka H."/>
            <person name="Tegetmeyer H.E."/>
            <person name="Harder J."/>
            <person name="Fuchs B.M."/>
            <person name="Amann R.I."/>
            <person name="Teeling H."/>
        </authorList>
    </citation>
    <scope>NUCLEOTIDE SEQUENCE [LARGE SCALE GENOMIC DNA]</scope>
    <source>
        <strain evidence="6 7">Hel1_31_D35</strain>
    </source>
</reference>
<keyword evidence="2 6" id="KW-0808">Transferase</keyword>